<comment type="function">
    <text evidence="2">Catalyzes the reduction of dTDP-6-deoxy-L-lyxo-4-hexulose to yield dTDP-L-rhamnose.</text>
</comment>
<dbReference type="InterPro" id="IPR029903">
    <property type="entry name" value="RmlD-like-bd"/>
</dbReference>
<evidence type="ECO:0000313" key="6">
    <source>
        <dbReference type="Proteomes" id="UP000292003"/>
    </source>
</evidence>
<feature type="compositionally biased region" description="Basic residues" evidence="3">
    <location>
        <begin position="1"/>
        <end position="10"/>
    </location>
</feature>
<reference evidence="5 6" key="1">
    <citation type="submission" date="2019-02" db="EMBL/GenBank/DDBJ databases">
        <title>Draft genome sequence of Amycolatopsis sp. 8-3EHSu isolated from roots of Suaeda maritima.</title>
        <authorList>
            <person name="Duangmal K."/>
            <person name="Chantavorakit T."/>
        </authorList>
    </citation>
    <scope>NUCLEOTIDE SEQUENCE [LARGE SCALE GENOMIC DNA]</scope>
    <source>
        <strain evidence="5 6">8-3EHSu</strain>
    </source>
</reference>
<dbReference type="InterPro" id="IPR005913">
    <property type="entry name" value="dTDP_dehydrorham_reduct"/>
</dbReference>
<evidence type="ECO:0000256" key="1">
    <source>
        <dbReference type="ARBA" id="ARBA00010944"/>
    </source>
</evidence>
<keyword evidence="2" id="KW-0521">NADP</keyword>
<dbReference type="Proteomes" id="UP000292003">
    <property type="component" value="Unassembled WGS sequence"/>
</dbReference>
<evidence type="ECO:0000256" key="3">
    <source>
        <dbReference type="SAM" id="MobiDB-lite"/>
    </source>
</evidence>
<dbReference type="UniPathway" id="UPA00124"/>
<dbReference type="EC" id="1.1.1.133" evidence="2"/>
<feature type="region of interest" description="Disordered" evidence="3">
    <location>
        <begin position="1"/>
        <end position="30"/>
    </location>
</feature>
<keyword evidence="2" id="KW-0560">Oxidoreductase</keyword>
<proteinExistence type="inferred from homology"/>
<dbReference type="OrthoDB" id="9771846at2"/>
<dbReference type="EMBL" id="SFCC01000012">
    <property type="protein sequence ID" value="RZQ61536.1"/>
    <property type="molecule type" value="Genomic_DNA"/>
</dbReference>
<dbReference type="SUPFAM" id="SSF51735">
    <property type="entry name" value="NAD(P)-binding Rossmann-fold domains"/>
    <property type="match status" value="1"/>
</dbReference>
<dbReference type="PANTHER" id="PTHR10491:SF4">
    <property type="entry name" value="METHIONINE ADENOSYLTRANSFERASE 2 SUBUNIT BETA"/>
    <property type="match status" value="1"/>
</dbReference>
<dbReference type="InterPro" id="IPR036291">
    <property type="entry name" value="NAD(P)-bd_dom_sf"/>
</dbReference>
<protein>
    <recommendedName>
        <fullName evidence="2">dTDP-4-dehydrorhamnose reductase</fullName>
        <ecNumber evidence="2">1.1.1.133</ecNumber>
    </recommendedName>
</protein>
<dbReference type="AlphaFoldDB" id="A0A4Q7J4B9"/>
<keyword evidence="6" id="KW-1185">Reference proteome</keyword>
<name>A0A4Q7J4B9_9PSEU</name>
<organism evidence="5 6">
    <name type="scientific">Amycolatopsis suaedae</name>
    <dbReference type="NCBI Taxonomy" id="2510978"/>
    <lineage>
        <taxon>Bacteria</taxon>
        <taxon>Bacillati</taxon>
        <taxon>Actinomycetota</taxon>
        <taxon>Actinomycetes</taxon>
        <taxon>Pseudonocardiales</taxon>
        <taxon>Pseudonocardiaceae</taxon>
        <taxon>Amycolatopsis</taxon>
    </lineage>
</organism>
<accession>A0A4Q7J4B9</accession>
<evidence type="ECO:0000313" key="5">
    <source>
        <dbReference type="EMBL" id="RZQ61536.1"/>
    </source>
</evidence>
<dbReference type="Gene3D" id="3.40.50.720">
    <property type="entry name" value="NAD(P)-binding Rossmann-like Domain"/>
    <property type="match status" value="1"/>
</dbReference>
<comment type="similarity">
    <text evidence="1 2">Belongs to the dTDP-4-dehydrorhamnose reductase family.</text>
</comment>
<evidence type="ECO:0000259" key="4">
    <source>
        <dbReference type="Pfam" id="PF04321"/>
    </source>
</evidence>
<comment type="pathway">
    <text evidence="2">Carbohydrate biosynthesis; dTDP-L-rhamnose biosynthesis.</text>
</comment>
<feature type="compositionally biased region" description="Low complexity" evidence="3">
    <location>
        <begin position="11"/>
        <end position="29"/>
    </location>
</feature>
<comment type="caution">
    <text evidence="5">The sequence shown here is derived from an EMBL/GenBank/DDBJ whole genome shotgun (WGS) entry which is preliminary data.</text>
</comment>
<dbReference type="GO" id="GO:0019305">
    <property type="term" value="P:dTDP-rhamnose biosynthetic process"/>
    <property type="evidence" value="ECO:0007669"/>
    <property type="project" value="UniProtKB-UniPathway"/>
</dbReference>
<dbReference type="PANTHER" id="PTHR10491">
    <property type="entry name" value="DTDP-4-DEHYDRORHAMNOSE REDUCTASE"/>
    <property type="match status" value="1"/>
</dbReference>
<evidence type="ECO:0000256" key="2">
    <source>
        <dbReference type="RuleBase" id="RU364082"/>
    </source>
</evidence>
<feature type="domain" description="RmlD-like substrate binding" evidence="4">
    <location>
        <begin position="38"/>
        <end position="308"/>
    </location>
</feature>
<sequence length="328" mass="34850">MPVRGRRARPAQRGQLAAAGQQAGPAAGGTRVSGTQRWLVTGACGQFGAHACALLRSRGAETLGLNRTSCAGDHGEVLRTELGHPEKLDRILTRYAPTHILHLAGIASPTKADRDQVDTWTVHVAVTQRLAAFAAATGAWLLYPSTDFVWDGRRDGRYAPSDPPTPTTLYGRYKTAGERTALASGAAAVVRFPLMVGLPVCPRPTTWTRMVEAIRAGQTLPACVDEFRTPLSFVDAAAVAVELGVRRAHGLFHAAGPEVLSPHDILSRIAVALGQPPRLKEISRMDLPGGRQRPRNVAMDASALTALLPANLPQPLSVETMGKLLAVA</sequence>
<gene>
    <name evidence="5" type="ORF">EWH70_23255</name>
</gene>
<dbReference type="GO" id="GO:0008831">
    <property type="term" value="F:dTDP-4-dehydrorhamnose reductase activity"/>
    <property type="evidence" value="ECO:0007669"/>
    <property type="project" value="UniProtKB-EC"/>
</dbReference>
<dbReference type="Pfam" id="PF04321">
    <property type="entry name" value="RmlD_sub_bind"/>
    <property type="match status" value="1"/>
</dbReference>